<evidence type="ECO:0000256" key="5">
    <source>
        <dbReference type="ARBA" id="ARBA00022692"/>
    </source>
</evidence>
<feature type="transmembrane region" description="Helical" evidence="8">
    <location>
        <begin position="351"/>
        <end position="368"/>
    </location>
</feature>
<gene>
    <name evidence="10" type="ORF">COW99_01810</name>
</gene>
<feature type="transmembrane region" description="Helical" evidence="8">
    <location>
        <begin position="202"/>
        <end position="230"/>
    </location>
</feature>
<evidence type="ECO:0000256" key="6">
    <source>
        <dbReference type="ARBA" id="ARBA00022989"/>
    </source>
</evidence>
<feature type="transmembrane region" description="Helical" evidence="8">
    <location>
        <begin position="322"/>
        <end position="339"/>
    </location>
</feature>
<keyword evidence="3" id="KW-0328">Glycosyltransferase</keyword>
<feature type="transmembrane region" description="Helical" evidence="8">
    <location>
        <begin position="119"/>
        <end position="138"/>
    </location>
</feature>
<dbReference type="GO" id="GO:0005886">
    <property type="term" value="C:plasma membrane"/>
    <property type="evidence" value="ECO:0007669"/>
    <property type="project" value="UniProtKB-SubCell"/>
</dbReference>
<feature type="transmembrane region" description="Helical" evidence="8">
    <location>
        <begin position="7"/>
        <end position="25"/>
    </location>
</feature>
<proteinExistence type="predicted"/>
<feature type="transmembrane region" description="Helical" evidence="8">
    <location>
        <begin position="173"/>
        <end position="190"/>
    </location>
</feature>
<evidence type="ECO:0000256" key="7">
    <source>
        <dbReference type="ARBA" id="ARBA00023136"/>
    </source>
</evidence>
<comment type="subcellular location">
    <subcellularLocation>
        <location evidence="1">Cell membrane</location>
        <topology evidence="1">Multi-pass membrane protein</topology>
    </subcellularLocation>
</comment>
<keyword evidence="2" id="KW-1003">Cell membrane</keyword>
<protein>
    <recommendedName>
        <fullName evidence="9">Glycosyltransferase RgtA/B/C/D-like domain-containing protein</fullName>
    </recommendedName>
</protein>
<dbReference type="AlphaFoldDB" id="A0A2H0BWC7"/>
<feature type="transmembrane region" description="Helical" evidence="8">
    <location>
        <begin position="242"/>
        <end position="261"/>
    </location>
</feature>
<evidence type="ECO:0000313" key="11">
    <source>
        <dbReference type="Proteomes" id="UP000231246"/>
    </source>
</evidence>
<organism evidence="10 11">
    <name type="scientific">Candidatus Roizmanbacteria bacterium CG22_combo_CG10-13_8_21_14_all_38_20</name>
    <dbReference type="NCBI Taxonomy" id="1974862"/>
    <lineage>
        <taxon>Bacteria</taxon>
        <taxon>Candidatus Roizmaniibacteriota</taxon>
    </lineage>
</organism>
<evidence type="ECO:0000256" key="4">
    <source>
        <dbReference type="ARBA" id="ARBA00022679"/>
    </source>
</evidence>
<dbReference type="GO" id="GO:0009103">
    <property type="term" value="P:lipopolysaccharide biosynthetic process"/>
    <property type="evidence" value="ECO:0007669"/>
    <property type="project" value="UniProtKB-ARBA"/>
</dbReference>
<dbReference type="GO" id="GO:0016763">
    <property type="term" value="F:pentosyltransferase activity"/>
    <property type="evidence" value="ECO:0007669"/>
    <property type="project" value="TreeGrafter"/>
</dbReference>
<keyword evidence="7 8" id="KW-0472">Membrane</keyword>
<keyword evidence="6 8" id="KW-1133">Transmembrane helix</keyword>
<dbReference type="Gene3D" id="2.60.120.260">
    <property type="entry name" value="Galactose-binding domain-like"/>
    <property type="match status" value="1"/>
</dbReference>
<keyword evidence="5 8" id="KW-0812">Transmembrane</keyword>
<accession>A0A2H0BWC7</accession>
<evidence type="ECO:0000256" key="1">
    <source>
        <dbReference type="ARBA" id="ARBA00004651"/>
    </source>
</evidence>
<dbReference type="PANTHER" id="PTHR33908:SF11">
    <property type="entry name" value="MEMBRANE PROTEIN"/>
    <property type="match status" value="1"/>
</dbReference>
<dbReference type="InterPro" id="IPR050297">
    <property type="entry name" value="LipidA_mod_glycosyltrf_83"/>
</dbReference>
<name>A0A2H0BWC7_9BACT</name>
<feature type="transmembrane region" description="Helical" evidence="8">
    <location>
        <begin position="144"/>
        <end position="161"/>
    </location>
</feature>
<feature type="transmembrane region" description="Helical" evidence="8">
    <location>
        <begin position="380"/>
        <end position="403"/>
    </location>
</feature>
<evidence type="ECO:0000259" key="9">
    <source>
        <dbReference type="Pfam" id="PF13231"/>
    </source>
</evidence>
<sequence length="748" mass="86933">MKKKVKTYYLLIFILIIGGLLRFFGQYPGFPDNHPDEGISFTTGVYMLYHFMEPNIFYYPAGVPFIQALFYLIFFIPIVLLKLFILHPEYIFEFFSKGFIFFTKYHDAIFGVRDISAMFWSRYIVGLVGSGTVLLVYFVSKKLFNRQVALFAALFLAVNYRHVLGSHIGLPDTYNGFFSLFAFYTSYLLLEKQTRRRYILAGIAIGLAVAMKYQIFTFIPFAFVHIILLIKTKKIGAVINRNSILTIFISVAVFFLINPYILKNIDEFKYHADLTYRWYQMGNYQFRLYPYFYLFHWGIGEFVSFAIVLGAVFMARKSLLKFLMLASFIVPFFFMLTIYSNGGIYTRNFSTVIPFLTIIAGYCAWIFLQYSKKYRWGSLVLISLVICINIPSFNNSFLLSYYYSKTWNSDILMQWMDKNLPSNITLRNHNLVLAWKNRDQYFSILENKHINQSDWEYAYGPSSVAEFQAEEVDFVILNDNRLQNVTYWWRGWSADKLIKYSEVPYDYIMNGFFGLSAAELMSYSVHEIYKPWQAMSTGNYIIIKIPQKLDDDGRKIAEFHFDVESDMWSIRGLMNLKPPSFRFVPTIGKNGNGSVAIYGKGEGNTSRISSSAISIEAGRTYTVKGWIRNSAEKLDIDRESFLRIDFYNDMNNLDTLGVGVAVSPRAPISDEWVMEEVSAKSPYGAKYMTISFQRVNLPRSISLQDFTSYLDDVEVFESESEAIESFKELPYINNPTILLEDLYPNSFF</sequence>
<evidence type="ECO:0000256" key="2">
    <source>
        <dbReference type="ARBA" id="ARBA00022475"/>
    </source>
</evidence>
<evidence type="ECO:0000256" key="8">
    <source>
        <dbReference type="SAM" id="Phobius"/>
    </source>
</evidence>
<feature type="domain" description="Glycosyltransferase RgtA/B/C/D-like" evidence="9">
    <location>
        <begin position="103"/>
        <end position="257"/>
    </location>
</feature>
<dbReference type="InterPro" id="IPR038731">
    <property type="entry name" value="RgtA/B/C-like"/>
</dbReference>
<comment type="caution">
    <text evidence="10">The sequence shown here is derived from an EMBL/GenBank/DDBJ whole genome shotgun (WGS) entry which is preliminary data.</text>
</comment>
<dbReference type="EMBL" id="PCTA01000010">
    <property type="protein sequence ID" value="PIP61941.1"/>
    <property type="molecule type" value="Genomic_DNA"/>
</dbReference>
<feature type="transmembrane region" description="Helical" evidence="8">
    <location>
        <begin position="291"/>
        <end position="315"/>
    </location>
</feature>
<keyword evidence="4" id="KW-0808">Transferase</keyword>
<evidence type="ECO:0000256" key="3">
    <source>
        <dbReference type="ARBA" id="ARBA00022676"/>
    </source>
</evidence>
<feature type="transmembrane region" description="Helical" evidence="8">
    <location>
        <begin position="56"/>
        <end position="81"/>
    </location>
</feature>
<dbReference type="PANTHER" id="PTHR33908">
    <property type="entry name" value="MANNOSYLTRANSFERASE YKCB-RELATED"/>
    <property type="match status" value="1"/>
</dbReference>
<dbReference type="Pfam" id="PF13231">
    <property type="entry name" value="PMT_2"/>
    <property type="match status" value="1"/>
</dbReference>
<dbReference type="Proteomes" id="UP000231246">
    <property type="component" value="Unassembled WGS sequence"/>
</dbReference>
<reference evidence="10 11" key="1">
    <citation type="submission" date="2017-09" db="EMBL/GenBank/DDBJ databases">
        <title>Depth-based differentiation of microbial function through sediment-hosted aquifers and enrichment of novel symbionts in the deep terrestrial subsurface.</title>
        <authorList>
            <person name="Probst A.J."/>
            <person name="Ladd B."/>
            <person name="Jarett J.K."/>
            <person name="Geller-Mcgrath D.E."/>
            <person name="Sieber C.M."/>
            <person name="Emerson J.B."/>
            <person name="Anantharaman K."/>
            <person name="Thomas B.C."/>
            <person name="Malmstrom R."/>
            <person name="Stieglmeier M."/>
            <person name="Klingl A."/>
            <person name="Woyke T."/>
            <person name="Ryan C.M."/>
            <person name="Banfield J.F."/>
        </authorList>
    </citation>
    <scope>NUCLEOTIDE SEQUENCE [LARGE SCALE GENOMIC DNA]</scope>
    <source>
        <strain evidence="10">CG22_combo_CG10-13_8_21_14_all_38_20</strain>
    </source>
</reference>
<evidence type="ECO:0000313" key="10">
    <source>
        <dbReference type="EMBL" id="PIP61941.1"/>
    </source>
</evidence>